<dbReference type="AlphaFoldDB" id="A0A0M0JYI9"/>
<proteinExistence type="inferred from homology"/>
<dbReference type="EMBL" id="JWZX01002067">
    <property type="protein sequence ID" value="KOO31198.1"/>
    <property type="molecule type" value="Genomic_DNA"/>
</dbReference>
<evidence type="ECO:0000256" key="5">
    <source>
        <dbReference type="ARBA" id="ARBA00022692"/>
    </source>
</evidence>
<feature type="transmembrane region" description="Helical" evidence="8">
    <location>
        <begin position="15"/>
        <end position="41"/>
    </location>
</feature>
<evidence type="ECO:0000256" key="7">
    <source>
        <dbReference type="ARBA" id="ARBA00023136"/>
    </source>
</evidence>
<dbReference type="GO" id="GO:0042910">
    <property type="term" value="F:xenobiotic transmembrane transporter activity"/>
    <property type="evidence" value="ECO:0007669"/>
    <property type="project" value="InterPro"/>
</dbReference>
<gene>
    <name evidence="9" type="ORF">Ctob_012228</name>
</gene>
<organism evidence="9 10">
    <name type="scientific">Chrysochromulina tobinii</name>
    <dbReference type="NCBI Taxonomy" id="1460289"/>
    <lineage>
        <taxon>Eukaryota</taxon>
        <taxon>Haptista</taxon>
        <taxon>Haptophyta</taxon>
        <taxon>Prymnesiophyceae</taxon>
        <taxon>Prymnesiales</taxon>
        <taxon>Chrysochromulinaceae</taxon>
        <taxon>Chrysochromulina</taxon>
    </lineage>
</organism>
<feature type="transmembrane region" description="Helical" evidence="8">
    <location>
        <begin position="350"/>
        <end position="369"/>
    </location>
</feature>
<evidence type="ECO:0000313" key="9">
    <source>
        <dbReference type="EMBL" id="KOO31198.1"/>
    </source>
</evidence>
<dbReference type="InterPro" id="IPR048279">
    <property type="entry name" value="MdtK-like"/>
</dbReference>
<feature type="transmembrane region" description="Helical" evidence="8">
    <location>
        <begin position="61"/>
        <end position="82"/>
    </location>
</feature>
<dbReference type="GO" id="GO:0015297">
    <property type="term" value="F:antiporter activity"/>
    <property type="evidence" value="ECO:0007669"/>
    <property type="project" value="InterPro"/>
</dbReference>
<evidence type="ECO:0000256" key="4">
    <source>
        <dbReference type="ARBA" id="ARBA00022475"/>
    </source>
</evidence>
<feature type="transmembrane region" description="Helical" evidence="8">
    <location>
        <begin position="94"/>
        <end position="113"/>
    </location>
</feature>
<keyword evidence="10" id="KW-1185">Reference proteome</keyword>
<name>A0A0M0JYI9_9EUKA</name>
<reference evidence="10" key="1">
    <citation type="journal article" date="2015" name="PLoS Genet.">
        <title>Genome Sequence and Transcriptome Analyses of Chrysochromulina tobin: Metabolic Tools for Enhanced Algal Fitness in the Prominent Order Prymnesiales (Haptophyceae).</title>
        <authorList>
            <person name="Hovde B.T."/>
            <person name="Deodato C.R."/>
            <person name="Hunsperger H.M."/>
            <person name="Ryken S.A."/>
            <person name="Yost W."/>
            <person name="Jha R.K."/>
            <person name="Patterson J."/>
            <person name="Monnat R.J. Jr."/>
            <person name="Barlow S.B."/>
            <person name="Starkenburg S.R."/>
            <person name="Cattolico R.A."/>
        </authorList>
    </citation>
    <scope>NUCLEOTIDE SEQUENCE</scope>
    <source>
        <strain evidence="10">CCMP291</strain>
    </source>
</reference>
<dbReference type="PANTHER" id="PTHR11206">
    <property type="entry name" value="MULTIDRUG RESISTANCE PROTEIN"/>
    <property type="match status" value="1"/>
</dbReference>
<dbReference type="NCBIfam" id="TIGR00797">
    <property type="entry name" value="matE"/>
    <property type="match status" value="1"/>
</dbReference>
<comment type="caution">
    <text evidence="9">The sequence shown here is derived from an EMBL/GenBank/DDBJ whole genome shotgun (WGS) entry which is preliminary data.</text>
</comment>
<feature type="transmembrane region" description="Helical" evidence="8">
    <location>
        <begin position="277"/>
        <end position="299"/>
    </location>
</feature>
<keyword evidence="7 8" id="KW-0472">Membrane</keyword>
<comment type="similarity">
    <text evidence="2">Belongs to the multi antimicrobial extrusion (MATE) (TC 2.A.66.1) family.</text>
</comment>
<dbReference type="CDD" id="cd13132">
    <property type="entry name" value="MATE_eukaryotic"/>
    <property type="match status" value="1"/>
</dbReference>
<evidence type="ECO:0000256" key="6">
    <source>
        <dbReference type="ARBA" id="ARBA00022989"/>
    </source>
</evidence>
<dbReference type="InterPro" id="IPR002528">
    <property type="entry name" value="MATE_fam"/>
</dbReference>
<dbReference type="OrthoDB" id="2126698at2759"/>
<feature type="transmembrane region" description="Helical" evidence="8">
    <location>
        <begin position="390"/>
        <end position="421"/>
    </location>
</feature>
<evidence type="ECO:0000256" key="2">
    <source>
        <dbReference type="ARBA" id="ARBA00010199"/>
    </source>
</evidence>
<accession>A0A0M0JYI9</accession>
<keyword evidence="5 8" id="KW-0812">Transmembrane</keyword>
<keyword evidence="6 8" id="KW-1133">Transmembrane helix</keyword>
<evidence type="ECO:0000256" key="3">
    <source>
        <dbReference type="ARBA" id="ARBA00022448"/>
    </source>
</evidence>
<feature type="transmembrane region" description="Helical" evidence="8">
    <location>
        <begin position="158"/>
        <end position="182"/>
    </location>
</feature>
<dbReference type="Proteomes" id="UP000037460">
    <property type="component" value="Unassembled WGS sequence"/>
</dbReference>
<sequence>MPTVFRLHRLELRRLLHVAAPIMMSSMFNFLMTLVDLYFVGSLGKEPLAAATVGNVWFNTLLYPILGCATALDTLLAQSHGAGQPDAYARWTQVGLLVLGLLCVPFMIMLALTEPILLATGMNATLAANAAEFDGQLILGVVPFVLFTALTKYLQSQGILYPSVAIAAVANVFNGLANYLLIEACGLGLRGAPLATSLCRWVQLAIMLVYLRHARERLAPTLPRLKIEWREMPSSSVRFLRLGGPGALMLGLEAWAFEVSTFLAAFLGTVALDAHSILMNLIAFSFMSGPFSLGIAASLRVGQLVGAGETSAARATARVAIAFILSYMSLTSAFLIGSHSWIGLLFTADVHVVAQVASLAGVAALFQFADGAQAAIGGILRGLGRQRTVAALNLAGFWLIGLPVGASLTFGAHLGVVGLWLDPAADCADCESGGFTKEDLEFFAKMCKMCKICNPELVAVPVEKLAFGRLCLRLPCWPANVVIAVLGHS</sequence>
<keyword evidence="4" id="KW-1003">Cell membrane</keyword>
<evidence type="ECO:0000256" key="8">
    <source>
        <dbReference type="SAM" id="Phobius"/>
    </source>
</evidence>
<dbReference type="GO" id="GO:1990961">
    <property type="term" value="P:xenobiotic detoxification by transmembrane export across the plasma membrane"/>
    <property type="evidence" value="ECO:0007669"/>
    <property type="project" value="InterPro"/>
</dbReference>
<protein>
    <submittedName>
        <fullName evidence="9">Multi antimicrobial extrusion family protein</fullName>
    </submittedName>
</protein>
<feature type="transmembrane region" description="Helical" evidence="8">
    <location>
        <begin position="133"/>
        <end position="151"/>
    </location>
</feature>
<keyword evidence="3" id="KW-0813">Transport</keyword>
<comment type="subcellular location">
    <subcellularLocation>
        <location evidence="1">Cell membrane</location>
        <topology evidence="1">Multi-pass membrane protein</topology>
    </subcellularLocation>
</comment>
<feature type="transmembrane region" description="Helical" evidence="8">
    <location>
        <begin position="319"/>
        <end position="344"/>
    </location>
</feature>
<dbReference type="Pfam" id="PF01554">
    <property type="entry name" value="MatE"/>
    <property type="match status" value="2"/>
</dbReference>
<evidence type="ECO:0000256" key="1">
    <source>
        <dbReference type="ARBA" id="ARBA00004651"/>
    </source>
</evidence>
<dbReference type="PIRSF" id="PIRSF006603">
    <property type="entry name" value="DinF"/>
    <property type="match status" value="1"/>
</dbReference>
<dbReference type="GO" id="GO:0005886">
    <property type="term" value="C:plasma membrane"/>
    <property type="evidence" value="ECO:0007669"/>
    <property type="project" value="UniProtKB-SubCell"/>
</dbReference>
<evidence type="ECO:0000313" key="10">
    <source>
        <dbReference type="Proteomes" id="UP000037460"/>
    </source>
</evidence>
<dbReference type="InterPro" id="IPR045069">
    <property type="entry name" value="MATE_euk"/>
</dbReference>